<evidence type="ECO:0000256" key="1">
    <source>
        <dbReference type="SAM" id="Phobius"/>
    </source>
</evidence>
<keyword evidence="1" id="KW-0812">Transmembrane</keyword>
<dbReference type="RefSeq" id="XP_046061042.1">
    <property type="nucleotide sequence ID" value="XM_046205060.1"/>
</dbReference>
<name>A0A9P8T4D8_9ASCO</name>
<gene>
    <name evidence="2" type="ORF">OGAPHI_004026</name>
</gene>
<keyword evidence="1" id="KW-0472">Membrane</keyword>
<accession>A0A9P8T4D8</accession>
<keyword evidence="3" id="KW-1185">Reference proteome</keyword>
<evidence type="ECO:0000313" key="2">
    <source>
        <dbReference type="EMBL" id="KAH3665838.1"/>
    </source>
</evidence>
<proteinExistence type="predicted"/>
<evidence type="ECO:0000313" key="3">
    <source>
        <dbReference type="Proteomes" id="UP000769157"/>
    </source>
</evidence>
<dbReference type="GeneID" id="70235991"/>
<keyword evidence="1" id="KW-1133">Transmembrane helix</keyword>
<feature type="transmembrane region" description="Helical" evidence="1">
    <location>
        <begin position="12"/>
        <end position="28"/>
    </location>
</feature>
<comment type="caution">
    <text evidence="2">The sequence shown here is derived from an EMBL/GenBank/DDBJ whole genome shotgun (WGS) entry which is preliminary data.</text>
</comment>
<dbReference type="EMBL" id="JAEUBE010000295">
    <property type="protein sequence ID" value="KAH3665838.1"/>
    <property type="molecule type" value="Genomic_DNA"/>
</dbReference>
<feature type="transmembrane region" description="Helical" evidence="1">
    <location>
        <begin position="83"/>
        <end position="105"/>
    </location>
</feature>
<dbReference type="AlphaFoldDB" id="A0A9P8T4D8"/>
<reference evidence="2" key="1">
    <citation type="journal article" date="2021" name="Open Biol.">
        <title>Shared evolutionary footprints suggest mitochondrial oxidative damage underlies multiple complex I losses in fungi.</title>
        <authorList>
            <person name="Schikora-Tamarit M.A."/>
            <person name="Marcet-Houben M."/>
            <person name="Nosek J."/>
            <person name="Gabaldon T."/>
        </authorList>
    </citation>
    <scope>NUCLEOTIDE SEQUENCE</scope>
    <source>
        <strain evidence="2">CBS6075</strain>
    </source>
</reference>
<sequence length="169" mass="19118">MSWRIRSNSWRLSSSSSNMVLIVGIFTVENTWDNETMLNSVASSMAWSSSCSGTSFERMVLLIGKSCLSFMFSSNDLVSGSIWYGWTLILDTILLRALSFLYVYGVNNKHWTRSRNPCWRSGLGDAAKSRLLFWKLSSKNGNAMGYALFATKCCAQWCFRLKITRLVGN</sequence>
<reference evidence="2" key="2">
    <citation type="submission" date="2021-01" db="EMBL/GenBank/DDBJ databases">
        <authorList>
            <person name="Schikora-Tamarit M.A."/>
        </authorList>
    </citation>
    <scope>NUCLEOTIDE SEQUENCE</scope>
    <source>
        <strain evidence="2">CBS6075</strain>
    </source>
</reference>
<dbReference type="Proteomes" id="UP000769157">
    <property type="component" value="Unassembled WGS sequence"/>
</dbReference>
<protein>
    <submittedName>
        <fullName evidence="2">Uncharacterized protein</fullName>
    </submittedName>
</protein>
<organism evidence="2 3">
    <name type="scientific">Ogataea philodendri</name>
    <dbReference type="NCBI Taxonomy" id="1378263"/>
    <lineage>
        <taxon>Eukaryota</taxon>
        <taxon>Fungi</taxon>
        <taxon>Dikarya</taxon>
        <taxon>Ascomycota</taxon>
        <taxon>Saccharomycotina</taxon>
        <taxon>Pichiomycetes</taxon>
        <taxon>Pichiales</taxon>
        <taxon>Pichiaceae</taxon>
        <taxon>Ogataea</taxon>
    </lineage>
</organism>